<dbReference type="Proteomes" id="UP001201812">
    <property type="component" value="Unassembled WGS sequence"/>
</dbReference>
<comment type="caution">
    <text evidence="1">The sequence shown here is derived from an EMBL/GenBank/DDBJ whole genome shotgun (WGS) entry which is preliminary data.</text>
</comment>
<dbReference type="EMBL" id="JAKKPZ010000169">
    <property type="protein sequence ID" value="KAI1699724.1"/>
    <property type="molecule type" value="Genomic_DNA"/>
</dbReference>
<evidence type="ECO:0000313" key="2">
    <source>
        <dbReference type="Proteomes" id="UP001201812"/>
    </source>
</evidence>
<reference evidence="1" key="1">
    <citation type="submission" date="2022-01" db="EMBL/GenBank/DDBJ databases">
        <title>Genome Sequence Resource for Two Populations of Ditylenchus destructor, the Migratory Endoparasitic Phytonematode.</title>
        <authorList>
            <person name="Zhang H."/>
            <person name="Lin R."/>
            <person name="Xie B."/>
        </authorList>
    </citation>
    <scope>NUCLEOTIDE SEQUENCE</scope>
    <source>
        <strain evidence="1">BazhouSP</strain>
    </source>
</reference>
<protein>
    <submittedName>
        <fullName evidence="1">Uncharacterized protein</fullName>
    </submittedName>
</protein>
<gene>
    <name evidence="1" type="ORF">DdX_17147</name>
</gene>
<evidence type="ECO:0000313" key="1">
    <source>
        <dbReference type="EMBL" id="KAI1699724.1"/>
    </source>
</evidence>
<name>A0AAD4MMP8_9BILA</name>
<accession>A0AAD4MMP8</accession>
<keyword evidence="2" id="KW-1185">Reference proteome</keyword>
<sequence>MPFFRGETTLQALTQSPPPSWDEIAAMCWIKRIDCLDMIEDLDEDAAQKPTVLPPNVTKAMKVLKKELDTLRDKLSDEILNTIDPTILSKLPLPSSLVNSKLPKETKQKLNEINRDTQMSWWERTDKFHRFIESLPEDQSKLI</sequence>
<proteinExistence type="predicted"/>
<dbReference type="AlphaFoldDB" id="A0AAD4MMP8"/>
<organism evidence="1 2">
    <name type="scientific">Ditylenchus destructor</name>
    <dbReference type="NCBI Taxonomy" id="166010"/>
    <lineage>
        <taxon>Eukaryota</taxon>
        <taxon>Metazoa</taxon>
        <taxon>Ecdysozoa</taxon>
        <taxon>Nematoda</taxon>
        <taxon>Chromadorea</taxon>
        <taxon>Rhabditida</taxon>
        <taxon>Tylenchina</taxon>
        <taxon>Tylenchomorpha</taxon>
        <taxon>Sphaerularioidea</taxon>
        <taxon>Anguinidae</taxon>
        <taxon>Anguininae</taxon>
        <taxon>Ditylenchus</taxon>
    </lineage>
</organism>